<dbReference type="InterPro" id="IPR002371">
    <property type="entry name" value="FlgK"/>
</dbReference>
<name>A0A0E2B270_9LEPT</name>
<dbReference type="GO" id="GO:0009424">
    <property type="term" value="C:bacterial-type flagellum hook"/>
    <property type="evidence" value="ECO:0007669"/>
    <property type="project" value="InterPro"/>
</dbReference>
<feature type="domain" description="Flagellar basal-body/hook protein C-terminal" evidence="7">
    <location>
        <begin position="595"/>
        <end position="632"/>
    </location>
</feature>
<evidence type="ECO:0000256" key="6">
    <source>
        <dbReference type="ARBA" id="ARBA00023143"/>
    </source>
</evidence>
<evidence type="ECO:0000256" key="3">
    <source>
        <dbReference type="ARBA" id="ARBA00009677"/>
    </source>
</evidence>
<evidence type="ECO:0000256" key="5">
    <source>
        <dbReference type="ARBA" id="ARBA00022525"/>
    </source>
</evidence>
<dbReference type="InterPro" id="IPR010810">
    <property type="entry name" value="Flagellin_hook_IN_motif"/>
</dbReference>
<keyword evidence="9" id="KW-0969">Cilium</keyword>
<dbReference type="RefSeq" id="WP_004765678.1">
    <property type="nucleotide sequence ID" value="NZ_AHMY02000047.1"/>
</dbReference>
<evidence type="ECO:0000256" key="4">
    <source>
        <dbReference type="ARBA" id="ARBA00016244"/>
    </source>
</evidence>
<organism evidence="9 10">
    <name type="scientific">Leptospira kirschneri str. H1</name>
    <dbReference type="NCBI Taxonomy" id="1049966"/>
    <lineage>
        <taxon>Bacteria</taxon>
        <taxon>Pseudomonadati</taxon>
        <taxon>Spirochaetota</taxon>
        <taxon>Spirochaetia</taxon>
        <taxon>Leptospirales</taxon>
        <taxon>Leptospiraceae</taxon>
        <taxon>Leptospira</taxon>
    </lineage>
</organism>
<gene>
    <name evidence="9" type="primary">flgK</name>
    <name evidence="9" type="ORF">LEP1GSC081_1212</name>
</gene>
<dbReference type="Pfam" id="PF22638">
    <property type="entry name" value="FlgK_D1"/>
    <property type="match status" value="1"/>
</dbReference>
<evidence type="ECO:0000256" key="2">
    <source>
        <dbReference type="ARBA" id="ARBA00004613"/>
    </source>
</evidence>
<proteinExistence type="inferred from homology"/>
<evidence type="ECO:0000256" key="1">
    <source>
        <dbReference type="ARBA" id="ARBA00004365"/>
    </source>
</evidence>
<protein>
    <recommendedName>
        <fullName evidence="4">Flagellar hook-associated protein 1</fullName>
    </recommendedName>
</protein>
<comment type="caution">
    <text evidence="9">The sequence shown here is derived from an EMBL/GenBank/DDBJ whole genome shotgun (WGS) entry which is preliminary data.</text>
</comment>
<dbReference type="AlphaFoldDB" id="A0A0E2B270"/>
<reference evidence="9 10" key="1">
    <citation type="submission" date="2012-10" db="EMBL/GenBank/DDBJ databases">
        <authorList>
            <person name="Harkins D.M."/>
            <person name="Durkin A.S."/>
            <person name="Brinkac L.M."/>
            <person name="Selengut J.D."/>
            <person name="Sanka R."/>
            <person name="DePew J."/>
            <person name="Purushe J."/>
            <person name="Peacock S.J."/>
            <person name="Thaipadungpanit J."/>
            <person name="Wuthiekanun V.W."/>
            <person name="Day N.P."/>
            <person name="Vinetz J.M."/>
            <person name="Sutton G.G."/>
            <person name="Nelson W.C."/>
            <person name="Fouts D.E."/>
        </authorList>
    </citation>
    <scope>NUCLEOTIDE SEQUENCE [LARGE SCALE GENOMIC DNA]</scope>
    <source>
        <strain evidence="9 10">H1</strain>
    </source>
</reference>
<evidence type="ECO:0000313" key="10">
    <source>
        <dbReference type="Proteomes" id="UP000006253"/>
    </source>
</evidence>
<comment type="subcellular location">
    <subcellularLocation>
        <location evidence="1">Bacterial flagellum</location>
    </subcellularLocation>
    <subcellularLocation>
        <location evidence="2">Secreted</location>
    </subcellularLocation>
</comment>
<dbReference type="Pfam" id="PF07196">
    <property type="entry name" value="Flagellin_IN"/>
    <property type="match status" value="1"/>
</dbReference>
<dbReference type="EMBL" id="AHMY02000047">
    <property type="protein sequence ID" value="EKO15357.1"/>
    <property type="molecule type" value="Genomic_DNA"/>
</dbReference>
<feature type="domain" description="Flagellar hook-associated protein FlgK helical" evidence="8">
    <location>
        <begin position="103"/>
        <end position="330"/>
    </location>
</feature>
<sequence length="636" mass="70734">MGSTFSGLEIGKRGLTAHQQALQTTGHNISNADNKHYARQRVTMTAMDPLYDPSLNRANLPGQIGQGVEIASIERIRDNFIDDRIIETSGNKDYWAARNEYLYQLETVFNEPNGTTLRTLMDKFWSSWEDLANYPEDNAHRSVVLEKANGLGSRTEDVYRKLAQLRDQANREIETKTYHLNTISENIRTLNERIGKSEALGDRPNDLYDKRDALLQELSSLVDVTIGRSDEDELMVFIGQQILVQGNKANKIDIIGNPSKDGLLDLFWSATGDPVLLRKGRLQGLIEVRDKIIREKIDQVDSLSINVMDAVNEIHKDGFGINGNTNQSFFNIRSLSINTFGEYDSNGDGQNDVTAIFRITGRNTLDPDRPIGINGTITFHQSDTKESPVLIPYSSNDTLNGIIKKINASRSGVVAYMNHDNQLALKATVADDHPNKNFIIRHIEDSGDLLVGMTGILMASGPSGAYDYKRLGEINKLQARSEDITLTPHFHPSSHFRVSDSIANNVSNIAAARGKDVGGTGDYNSPGGHKDGRNALMVASALRNSPVMVDYSKTTDDFYNTLISKLGTEAREAKQEFGIQNDLMTELENMRQSVMGVNLDEEMANMVQFQHAYNASAKMINTMNEILDTIINRLGV</sequence>
<dbReference type="NCBIfam" id="TIGR02492">
    <property type="entry name" value="flgK_ends"/>
    <property type="match status" value="1"/>
</dbReference>
<dbReference type="Pfam" id="PF06429">
    <property type="entry name" value="Flg_bbr_C"/>
    <property type="match status" value="1"/>
</dbReference>
<keyword evidence="6" id="KW-0975">Bacterial flagellum</keyword>
<dbReference type="PANTHER" id="PTHR30033">
    <property type="entry name" value="FLAGELLAR HOOK-ASSOCIATED PROTEIN 1"/>
    <property type="match status" value="1"/>
</dbReference>
<accession>A0A0E2B270</accession>
<dbReference type="GO" id="GO:0005576">
    <property type="term" value="C:extracellular region"/>
    <property type="evidence" value="ECO:0007669"/>
    <property type="project" value="UniProtKB-SubCell"/>
</dbReference>
<dbReference type="InterPro" id="IPR010930">
    <property type="entry name" value="Flg_bb/hook_C_dom"/>
</dbReference>
<evidence type="ECO:0000259" key="8">
    <source>
        <dbReference type="Pfam" id="PF22638"/>
    </source>
</evidence>
<dbReference type="PRINTS" id="PR01005">
    <property type="entry name" value="FLGHOOKAP1"/>
</dbReference>
<keyword evidence="9" id="KW-0966">Cell projection</keyword>
<dbReference type="GO" id="GO:0044780">
    <property type="term" value="P:bacterial-type flagellum assembly"/>
    <property type="evidence" value="ECO:0007669"/>
    <property type="project" value="InterPro"/>
</dbReference>
<dbReference type="InterPro" id="IPR053927">
    <property type="entry name" value="FlgK_helical"/>
</dbReference>
<keyword evidence="9" id="KW-0282">Flagellum</keyword>
<evidence type="ECO:0000259" key="7">
    <source>
        <dbReference type="Pfam" id="PF06429"/>
    </source>
</evidence>
<dbReference type="SUPFAM" id="SSF64518">
    <property type="entry name" value="Phase 1 flagellin"/>
    <property type="match status" value="1"/>
</dbReference>
<keyword evidence="5" id="KW-0964">Secreted</keyword>
<dbReference type="GO" id="GO:0005198">
    <property type="term" value="F:structural molecule activity"/>
    <property type="evidence" value="ECO:0007669"/>
    <property type="project" value="InterPro"/>
</dbReference>
<dbReference type="PANTHER" id="PTHR30033:SF1">
    <property type="entry name" value="FLAGELLAR HOOK-ASSOCIATED PROTEIN 1"/>
    <property type="match status" value="1"/>
</dbReference>
<dbReference type="Proteomes" id="UP000006253">
    <property type="component" value="Unassembled WGS sequence"/>
</dbReference>
<evidence type="ECO:0000313" key="9">
    <source>
        <dbReference type="EMBL" id="EKO15357.1"/>
    </source>
</evidence>
<comment type="similarity">
    <text evidence="3">Belongs to the flagella basal body rod proteins family.</text>
</comment>